<feature type="domain" description="HTH gntR-type" evidence="4">
    <location>
        <begin position="3"/>
        <end position="70"/>
    </location>
</feature>
<dbReference type="OrthoDB" id="7620579at2"/>
<dbReference type="SUPFAM" id="SSF46785">
    <property type="entry name" value="Winged helix' DNA-binding domain"/>
    <property type="match status" value="1"/>
</dbReference>
<dbReference type="InterPro" id="IPR036390">
    <property type="entry name" value="WH_DNA-bd_sf"/>
</dbReference>
<dbReference type="Proteomes" id="UP000436522">
    <property type="component" value="Unassembled WGS sequence"/>
</dbReference>
<dbReference type="RefSeq" id="WP_159975712.1">
    <property type="nucleotide sequence ID" value="NZ_BLIV01000003.1"/>
</dbReference>
<dbReference type="Pfam" id="PF00392">
    <property type="entry name" value="GntR"/>
    <property type="match status" value="1"/>
</dbReference>
<dbReference type="GO" id="GO:0003700">
    <property type="term" value="F:DNA-binding transcription factor activity"/>
    <property type="evidence" value="ECO:0007669"/>
    <property type="project" value="InterPro"/>
</dbReference>
<dbReference type="GO" id="GO:0003677">
    <property type="term" value="F:DNA binding"/>
    <property type="evidence" value="ECO:0007669"/>
    <property type="project" value="UniProtKB-KW"/>
</dbReference>
<keyword evidence="6" id="KW-1185">Reference proteome</keyword>
<dbReference type="Pfam" id="PF07729">
    <property type="entry name" value="FCD"/>
    <property type="match status" value="1"/>
</dbReference>
<evidence type="ECO:0000259" key="4">
    <source>
        <dbReference type="PROSITE" id="PS50949"/>
    </source>
</evidence>
<name>A0A640VQN5_9RHOB</name>
<dbReference type="InterPro" id="IPR011711">
    <property type="entry name" value="GntR_C"/>
</dbReference>
<gene>
    <name evidence="5" type="ORF">So717_15130</name>
</gene>
<accession>A0A640VQN5</accession>
<evidence type="ECO:0000313" key="6">
    <source>
        <dbReference type="Proteomes" id="UP000436522"/>
    </source>
</evidence>
<dbReference type="SUPFAM" id="SSF48008">
    <property type="entry name" value="GntR ligand-binding domain-like"/>
    <property type="match status" value="1"/>
</dbReference>
<dbReference type="EMBL" id="BLIV01000003">
    <property type="protein sequence ID" value="GFE49760.1"/>
    <property type="molecule type" value="Genomic_DNA"/>
</dbReference>
<dbReference type="PRINTS" id="PR00035">
    <property type="entry name" value="HTHGNTR"/>
</dbReference>
<evidence type="ECO:0000256" key="2">
    <source>
        <dbReference type="ARBA" id="ARBA00023125"/>
    </source>
</evidence>
<keyword evidence="2" id="KW-0238">DNA-binding</keyword>
<organism evidence="5 6">
    <name type="scientific">Roseobacter cerasinus</name>
    <dbReference type="NCBI Taxonomy" id="2602289"/>
    <lineage>
        <taxon>Bacteria</taxon>
        <taxon>Pseudomonadati</taxon>
        <taxon>Pseudomonadota</taxon>
        <taxon>Alphaproteobacteria</taxon>
        <taxon>Rhodobacterales</taxon>
        <taxon>Roseobacteraceae</taxon>
        <taxon>Roseobacter</taxon>
    </lineage>
</organism>
<dbReference type="PANTHER" id="PTHR43537:SF49">
    <property type="entry name" value="TRANSCRIPTIONAL REGULATORY PROTEIN"/>
    <property type="match status" value="1"/>
</dbReference>
<dbReference type="SMART" id="SM00345">
    <property type="entry name" value="HTH_GNTR"/>
    <property type="match status" value="1"/>
</dbReference>
<dbReference type="PANTHER" id="PTHR43537">
    <property type="entry name" value="TRANSCRIPTIONAL REGULATOR, GNTR FAMILY"/>
    <property type="match status" value="1"/>
</dbReference>
<dbReference type="SMART" id="SM00895">
    <property type="entry name" value="FCD"/>
    <property type="match status" value="1"/>
</dbReference>
<proteinExistence type="predicted"/>
<dbReference type="InterPro" id="IPR000524">
    <property type="entry name" value="Tscrpt_reg_HTH_GntR"/>
</dbReference>
<dbReference type="AlphaFoldDB" id="A0A640VQN5"/>
<evidence type="ECO:0000256" key="1">
    <source>
        <dbReference type="ARBA" id="ARBA00023015"/>
    </source>
</evidence>
<protein>
    <submittedName>
        <fullName evidence="5">GntR family transcriptional regulator</fullName>
    </submittedName>
</protein>
<keyword evidence="3" id="KW-0804">Transcription</keyword>
<dbReference type="Gene3D" id="1.10.10.10">
    <property type="entry name" value="Winged helix-like DNA-binding domain superfamily/Winged helix DNA-binding domain"/>
    <property type="match status" value="1"/>
</dbReference>
<comment type="caution">
    <text evidence="5">The sequence shown here is derived from an EMBL/GenBank/DDBJ whole genome shotgun (WGS) entry which is preliminary data.</text>
</comment>
<dbReference type="PROSITE" id="PS50949">
    <property type="entry name" value="HTH_GNTR"/>
    <property type="match status" value="1"/>
</dbReference>
<keyword evidence="1" id="KW-0805">Transcription regulation</keyword>
<reference evidence="5 6" key="1">
    <citation type="submission" date="2019-12" db="EMBL/GenBank/DDBJ databases">
        <title>Roseobacter cerasinus sp. nov., isolated from seawater around aquaculture.</title>
        <authorList>
            <person name="Muramatsu S."/>
            <person name="Takabe Y."/>
            <person name="Mori K."/>
            <person name="Takaichi S."/>
            <person name="Hanada S."/>
        </authorList>
    </citation>
    <scope>NUCLEOTIDE SEQUENCE [LARGE SCALE GENOMIC DNA]</scope>
    <source>
        <strain evidence="5 6">AI77</strain>
    </source>
</reference>
<evidence type="ECO:0000256" key="3">
    <source>
        <dbReference type="ARBA" id="ARBA00023163"/>
    </source>
</evidence>
<dbReference type="InterPro" id="IPR036388">
    <property type="entry name" value="WH-like_DNA-bd_sf"/>
</dbReference>
<sequence>MEIRHADRIADALEELVFTGQFNDGDRLDEIRLAKQFGVSRTPIREALQRLVASGIAEQIPRRGVFVRQPGPVELMEMFETMAEIEAVCGRLAARRISDEALRELEEANALCREAVTAHDTDAYYRENERFHHTIYAQSGNSYLAGQALRLHRRLKPFRRLQLRLRGRLAQSMAEHEEIVDALKAGDDQRAASALRDHVGIQGEKFRHLITELRTAAQ</sequence>
<dbReference type="Gene3D" id="1.20.120.530">
    <property type="entry name" value="GntR ligand-binding domain-like"/>
    <property type="match status" value="1"/>
</dbReference>
<evidence type="ECO:0000313" key="5">
    <source>
        <dbReference type="EMBL" id="GFE49760.1"/>
    </source>
</evidence>
<dbReference type="CDD" id="cd07377">
    <property type="entry name" value="WHTH_GntR"/>
    <property type="match status" value="1"/>
</dbReference>
<dbReference type="InterPro" id="IPR008920">
    <property type="entry name" value="TF_FadR/GntR_C"/>
</dbReference>